<dbReference type="SUPFAM" id="SSF52047">
    <property type="entry name" value="RNI-like"/>
    <property type="match status" value="1"/>
</dbReference>
<accession>A0AAD4PT17</accession>
<evidence type="ECO:0000313" key="2">
    <source>
        <dbReference type="Proteomes" id="UP001201262"/>
    </source>
</evidence>
<dbReference type="AlphaFoldDB" id="A0AAD4PT17"/>
<dbReference type="GeneID" id="70247413"/>
<proteinExistence type="predicted"/>
<dbReference type="Proteomes" id="UP001201262">
    <property type="component" value="Unassembled WGS sequence"/>
</dbReference>
<dbReference type="EMBL" id="JAJTJA010000011">
    <property type="protein sequence ID" value="KAH8692381.1"/>
    <property type="molecule type" value="Genomic_DNA"/>
</dbReference>
<organism evidence="1 2">
    <name type="scientific">Talaromyces proteolyticus</name>
    <dbReference type="NCBI Taxonomy" id="1131652"/>
    <lineage>
        <taxon>Eukaryota</taxon>
        <taxon>Fungi</taxon>
        <taxon>Dikarya</taxon>
        <taxon>Ascomycota</taxon>
        <taxon>Pezizomycotina</taxon>
        <taxon>Eurotiomycetes</taxon>
        <taxon>Eurotiomycetidae</taxon>
        <taxon>Eurotiales</taxon>
        <taxon>Trichocomaceae</taxon>
        <taxon>Talaromyces</taxon>
        <taxon>Talaromyces sect. Bacilispori</taxon>
    </lineage>
</organism>
<protein>
    <recommendedName>
        <fullName evidence="3">F-box domain-containing protein</fullName>
    </recommendedName>
</protein>
<reference evidence="1" key="1">
    <citation type="submission" date="2021-12" db="EMBL/GenBank/DDBJ databases">
        <title>Convergent genome expansion in fungi linked to evolution of root-endophyte symbiosis.</title>
        <authorList>
            <consortium name="DOE Joint Genome Institute"/>
            <person name="Ke Y.-H."/>
            <person name="Bonito G."/>
            <person name="Liao H.-L."/>
            <person name="Looney B."/>
            <person name="Rojas-Flechas A."/>
            <person name="Nash J."/>
            <person name="Hameed K."/>
            <person name="Schadt C."/>
            <person name="Martin F."/>
            <person name="Crous P.W."/>
            <person name="Miettinen O."/>
            <person name="Magnuson J.K."/>
            <person name="Labbe J."/>
            <person name="Jacobson D."/>
            <person name="Doktycz M.J."/>
            <person name="Veneault-Fourrey C."/>
            <person name="Kuo A."/>
            <person name="Mondo S."/>
            <person name="Calhoun S."/>
            <person name="Riley R."/>
            <person name="Ohm R."/>
            <person name="LaButti K."/>
            <person name="Andreopoulos B."/>
            <person name="Pangilinan J."/>
            <person name="Nolan M."/>
            <person name="Tritt A."/>
            <person name="Clum A."/>
            <person name="Lipzen A."/>
            <person name="Daum C."/>
            <person name="Barry K."/>
            <person name="Grigoriev I.V."/>
            <person name="Vilgalys R."/>
        </authorList>
    </citation>
    <scope>NUCLEOTIDE SEQUENCE</scope>
    <source>
        <strain evidence="1">PMI_201</strain>
    </source>
</reference>
<evidence type="ECO:0008006" key="3">
    <source>
        <dbReference type="Google" id="ProtNLM"/>
    </source>
</evidence>
<gene>
    <name evidence="1" type="ORF">BGW36DRAFT_387494</name>
</gene>
<keyword evidence="2" id="KW-1185">Reference proteome</keyword>
<evidence type="ECO:0000313" key="1">
    <source>
        <dbReference type="EMBL" id="KAH8692381.1"/>
    </source>
</evidence>
<dbReference type="RefSeq" id="XP_046068378.1">
    <property type="nucleotide sequence ID" value="XM_046217126.1"/>
</dbReference>
<comment type="caution">
    <text evidence="1">The sequence shown here is derived from an EMBL/GenBank/DDBJ whole genome shotgun (WGS) entry which is preliminary data.</text>
</comment>
<sequence length="458" mass="52896">MHNGEDQKASEGAFILRLPDELLDNIICKAAYLPENSPSMRSWHYTNVELYGTLATLCLVCQRLNRLAMPYLYADPMIYCYKPLHSQPKQATRLIHRSCRENPSLWPLCRRLIIHYEDRDVVDRENRKNPYLYVAMDSVTWFTAAKSLVIMGLGRDERAWILLRSALEHITGLTLLSLRSHIGYNISIPQVVEILSDFKLQDIRTLHLEGISIGGDALSWRKLQEKAGTARFTELELLSFLQTPDVLRDLVRWPAHLEKFALEHTYGSCYSVLGLYTDWSLATLQPILSIHKSTLRSISIRCINVGGLDGFDLREFENLEELSLSYQSTKHTADIHLIPNLLAPQLRVFHWDLTLEDQQCNESLGFFEQKEEDWLRTLALTAVTRGCPMRRIEITFTPLYTYYFAGVYPWDRMDALGRELHPHGVQVYYNPPSTSREEYMEILNRTVAKQIKDSGTDP</sequence>
<name>A0AAD4PT17_9EURO</name>